<dbReference type="InterPro" id="IPR006076">
    <property type="entry name" value="FAD-dep_OxRdtase"/>
</dbReference>
<dbReference type="GO" id="GO:0016491">
    <property type="term" value="F:oxidoreductase activity"/>
    <property type="evidence" value="ECO:0007669"/>
    <property type="project" value="UniProtKB-KW"/>
</dbReference>
<evidence type="ECO:0000259" key="2">
    <source>
        <dbReference type="Pfam" id="PF01266"/>
    </source>
</evidence>
<dbReference type="RefSeq" id="WP_348815577.1">
    <property type="nucleotide sequence ID" value="NZ_CP098828.1"/>
</dbReference>
<dbReference type="AlphaFoldDB" id="A0AAU7KZR6"/>
<accession>A0AAU7KZR6</accession>
<evidence type="ECO:0000313" key="3">
    <source>
        <dbReference type="EMBL" id="XBO76213.1"/>
    </source>
</evidence>
<feature type="domain" description="FAD dependent oxidoreductase" evidence="2">
    <location>
        <begin position="62"/>
        <end position="423"/>
    </location>
</feature>
<sequence>MTKAPSNDAIFWSHRDNGRVPLAPLSIAEQAIDERTTDEQAIGEQTGDKQAIDEQTGDEQADVVIVGGGFTGLWTAYHLKRLAPEKDIRVLEARRFGHGASGRNGGWVVGNLAGLERHLKGLTLARRQALCELLSANVDEIGTTLSQEAIDADFHKGGALYAAARYPAQEALQRDYLAHLLELGHRQHDCRWLSADELSDRARFRRPFGGIFHRQVATLHPGKLIDGLVERLAAMRVRLYEQSPATSIDDGKVTTPQGSIRAPMIVMATEGYNTLPQLRPHLVPVSSLVIATEPLSQSQWDAIGLAQRPTFADASRLINYGHRSRDGRLIFGARGRYRFNARPRHQASITQGDIQMRKALLQDLFPDLGEVDISHGWGGTLGLSRSFRPHALVDRRAGIATAGGYAGEGVAASHLMARTLAEMLCGQDTPLTRAPWAFDGCALDQVVRRWEPEPLRWLGAQTITLSYATEEALASRERHLPLIGPALSRLNDRFAAVIE</sequence>
<evidence type="ECO:0000256" key="1">
    <source>
        <dbReference type="ARBA" id="ARBA00023002"/>
    </source>
</evidence>
<dbReference type="PANTHER" id="PTHR13847">
    <property type="entry name" value="SARCOSINE DEHYDROGENASE-RELATED"/>
    <property type="match status" value="1"/>
</dbReference>
<name>A0AAU7KZR6_9GAMM</name>
<dbReference type="PANTHER" id="PTHR13847:SF285">
    <property type="entry name" value="FAD DEPENDENT OXIDOREDUCTASE DOMAIN-CONTAINING PROTEIN"/>
    <property type="match status" value="1"/>
</dbReference>
<dbReference type="Gene3D" id="3.30.9.10">
    <property type="entry name" value="D-Amino Acid Oxidase, subunit A, domain 2"/>
    <property type="match status" value="1"/>
</dbReference>
<organism evidence="3">
    <name type="scientific">Halomonas sp. H10-59</name>
    <dbReference type="NCBI Taxonomy" id="2950874"/>
    <lineage>
        <taxon>Bacteria</taxon>
        <taxon>Pseudomonadati</taxon>
        <taxon>Pseudomonadota</taxon>
        <taxon>Gammaproteobacteria</taxon>
        <taxon>Oceanospirillales</taxon>
        <taxon>Halomonadaceae</taxon>
        <taxon>Halomonas</taxon>
    </lineage>
</organism>
<protein>
    <submittedName>
        <fullName evidence="3">FAD-binding oxidoreductase</fullName>
    </submittedName>
</protein>
<dbReference type="InterPro" id="IPR036188">
    <property type="entry name" value="FAD/NAD-bd_sf"/>
</dbReference>
<keyword evidence="1" id="KW-0560">Oxidoreductase</keyword>
<gene>
    <name evidence="3" type="ORF">NFG57_05415</name>
</gene>
<dbReference type="GO" id="GO:0005737">
    <property type="term" value="C:cytoplasm"/>
    <property type="evidence" value="ECO:0007669"/>
    <property type="project" value="TreeGrafter"/>
</dbReference>
<dbReference type="EMBL" id="CP098828">
    <property type="protein sequence ID" value="XBO76213.1"/>
    <property type="molecule type" value="Genomic_DNA"/>
</dbReference>
<dbReference type="SUPFAM" id="SSF51905">
    <property type="entry name" value="FAD/NAD(P)-binding domain"/>
    <property type="match status" value="1"/>
</dbReference>
<proteinExistence type="predicted"/>
<reference evidence="3" key="1">
    <citation type="submission" date="2022-06" db="EMBL/GenBank/DDBJ databases">
        <title>A novel DMS-producing enzyme.</title>
        <authorList>
            <person name="Zhang Y."/>
        </authorList>
    </citation>
    <scope>NUCLEOTIDE SEQUENCE</scope>
    <source>
        <strain evidence="3">H10-59</strain>
    </source>
</reference>
<dbReference type="Pfam" id="PF01266">
    <property type="entry name" value="DAO"/>
    <property type="match status" value="1"/>
</dbReference>
<dbReference type="Gene3D" id="3.50.50.60">
    <property type="entry name" value="FAD/NAD(P)-binding domain"/>
    <property type="match status" value="1"/>
</dbReference>